<accession>A0A5C8VA91</accession>
<name>A0A5C8VA91_9FLAO</name>
<evidence type="ECO:0000313" key="2">
    <source>
        <dbReference type="Proteomes" id="UP000321456"/>
    </source>
</evidence>
<organism evidence="1 2">
    <name type="scientific">Flagellimonas hymeniacidonis</name>
    <dbReference type="NCBI Taxonomy" id="2603628"/>
    <lineage>
        <taxon>Bacteria</taxon>
        <taxon>Pseudomonadati</taxon>
        <taxon>Bacteroidota</taxon>
        <taxon>Flavobacteriia</taxon>
        <taxon>Flavobacteriales</taxon>
        <taxon>Flavobacteriaceae</taxon>
        <taxon>Flagellimonas</taxon>
    </lineage>
</organism>
<comment type="caution">
    <text evidence="1">The sequence shown here is derived from an EMBL/GenBank/DDBJ whole genome shotgun (WGS) entry which is preliminary data.</text>
</comment>
<proteinExistence type="predicted"/>
<gene>
    <name evidence="1" type="ORF">FVB32_08310</name>
</gene>
<evidence type="ECO:0000313" key="1">
    <source>
        <dbReference type="EMBL" id="TXN38283.1"/>
    </source>
</evidence>
<sequence length="121" mass="14210">MIQGGLFEDSNYIFRVYYRKKGKPTGKRSNKTYANTYADVLYDFLLKELCKKVHGHDWWNNVLNDEDIICHKENNVSAFYSVILKDGNKVICEYDVEMEVIGCRKNILNNPNISPIRRVEQ</sequence>
<protein>
    <submittedName>
        <fullName evidence="1">Uncharacterized protein</fullName>
    </submittedName>
</protein>
<reference evidence="1 2" key="1">
    <citation type="submission" date="2019-08" db="EMBL/GenBank/DDBJ databases">
        <title>Professor.</title>
        <authorList>
            <person name="Park J.S."/>
        </authorList>
    </citation>
    <scope>NUCLEOTIDE SEQUENCE [LARGE SCALE GENOMIC DNA]</scope>
    <source>
        <strain evidence="1 2">176CP5-101</strain>
    </source>
</reference>
<dbReference type="Proteomes" id="UP000321456">
    <property type="component" value="Unassembled WGS sequence"/>
</dbReference>
<dbReference type="AlphaFoldDB" id="A0A5C8VA91"/>
<keyword evidence="2" id="KW-1185">Reference proteome</keyword>
<dbReference type="RefSeq" id="WP_147743112.1">
    <property type="nucleotide sequence ID" value="NZ_VRUR01000001.1"/>
</dbReference>
<dbReference type="EMBL" id="VRUR01000001">
    <property type="protein sequence ID" value="TXN38283.1"/>
    <property type="molecule type" value="Genomic_DNA"/>
</dbReference>